<dbReference type="HOGENOM" id="CLU_104074_0_0_12"/>
<keyword evidence="1" id="KW-0614">Plasmid</keyword>
<dbReference type="Pfam" id="PF02414">
    <property type="entry name" value="Borrelia_orfA"/>
    <property type="match status" value="1"/>
</dbReference>
<reference evidence="1" key="1">
    <citation type="submission" date="2013-04" db="EMBL/GenBank/DDBJ databases">
        <title>Comparative Genomics of Relapsing Fever Spirochetes.</title>
        <authorList>
            <person name="Schwan T.G."/>
            <person name="Raffel S.J."/>
            <person name="Porcella S.F."/>
            <person name="Martens C.A."/>
            <person name="Bruno D.P."/>
            <person name="Ricklefs S.M."/>
            <person name="Barbian K.B."/>
        </authorList>
    </citation>
    <scope>NUCLEOTIDE SEQUENCE</scope>
    <source>
        <strain evidence="1">Co53</strain>
        <plasmid evidence="1">unnamed</plasmid>
    </source>
</reference>
<dbReference type="AlphaFoldDB" id="W5SY04"/>
<dbReference type="EMBL" id="CP005772">
    <property type="protein sequence ID" value="AHH11780.1"/>
    <property type="molecule type" value="Genomic_DNA"/>
</dbReference>
<sequence>MNINNNYKKKTKPFIKQLKKSHNRYYKIISILKYFQKNLIKYNQTVILNTLNNFLIKDNLKQITLRTLRKDLAFLCNKGIIKKTLLRLGEGNGTYIRYTINKYSTNNLKRLLESKDTIIEHDINKILKFTKETQKEYFKNRKVKISKSKNATKNVSHYINNNIINNKKEKNKQQVA</sequence>
<evidence type="ECO:0000313" key="1">
    <source>
        <dbReference type="EMBL" id="AHH11780.1"/>
    </source>
</evidence>
<proteinExistence type="predicted"/>
<organism evidence="1">
    <name type="scientific">Borrelia coriaceae ATCC 43381</name>
    <dbReference type="NCBI Taxonomy" id="1408429"/>
    <lineage>
        <taxon>Bacteria</taxon>
        <taxon>Pseudomonadati</taxon>
        <taxon>Spirochaetota</taxon>
        <taxon>Spirochaetia</taxon>
        <taxon>Spirochaetales</taxon>
        <taxon>Borreliaceae</taxon>
        <taxon>Borrelia</taxon>
    </lineage>
</organism>
<gene>
    <name evidence="1" type="ORF">BCO_0127502</name>
</gene>
<name>W5SY04_9SPIR</name>
<accession>W5SY04</accession>
<dbReference type="InterPro" id="IPR003459">
    <property type="entry name" value="Borrelia_plasmid_OrfA"/>
</dbReference>
<geneLocation type="plasmid" evidence="1">
    <name>unnamed</name>
</geneLocation>
<protein>
    <submittedName>
        <fullName evidence="1">Putative cytosolic protein</fullName>
    </submittedName>
</protein>